<dbReference type="OrthoDB" id="5104176at2759"/>
<dbReference type="InterPro" id="IPR032675">
    <property type="entry name" value="LRR_dom_sf"/>
</dbReference>
<protein>
    <recommendedName>
        <fullName evidence="3">F-box domain-containing protein</fullName>
    </recommendedName>
</protein>
<dbReference type="EMBL" id="JAADJG010000212">
    <property type="protein sequence ID" value="KAF4451655.1"/>
    <property type="molecule type" value="Genomic_DNA"/>
</dbReference>
<reference evidence="1" key="1">
    <citation type="submission" date="2020-01" db="EMBL/GenBank/DDBJ databases">
        <title>Identification and distribution of gene clusters putatively required for synthesis of sphingolipid metabolism inhibitors in phylogenetically diverse species of the filamentous fungus Fusarium.</title>
        <authorList>
            <person name="Kim H.-S."/>
            <person name="Busman M."/>
            <person name="Brown D.W."/>
            <person name="Divon H."/>
            <person name="Uhlig S."/>
            <person name="Proctor R.H."/>
        </authorList>
    </citation>
    <scope>NUCLEOTIDE SEQUENCE</scope>
    <source>
        <strain evidence="1">NRRL 53441</strain>
    </source>
</reference>
<organism evidence="1 2">
    <name type="scientific">Fusarium austroafricanum</name>
    <dbReference type="NCBI Taxonomy" id="2364996"/>
    <lineage>
        <taxon>Eukaryota</taxon>
        <taxon>Fungi</taxon>
        <taxon>Dikarya</taxon>
        <taxon>Ascomycota</taxon>
        <taxon>Pezizomycotina</taxon>
        <taxon>Sordariomycetes</taxon>
        <taxon>Hypocreomycetidae</taxon>
        <taxon>Hypocreales</taxon>
        <taxon>Nectriaceae</taxon>
        <taxon>Fusarium</taxon>
        <taxon>Fusarium concolor species complex</taxon>
    </lineage>
</organism>
<name>A0A8H4KK91_9HYPO</name>
<gene>
    <name evidence="1" type="ORF">F53441_5334</name>
</gene>
<proteinExistence type="predicted"/>
<dbReference type="AlphaFoldDB" id="A0A8H4KK91"/>
<dbReference type="Gene3D" id="3.80.10.10">
    <property type="entry name" value="Ribonuclease Inhibitor"/>
    <property type="match status" value="1"/>
</dbReference>
<accession>A0A8H4KK91</accession>
<dbReference type="Proteomes" id="UP000605986">
    <property type="component" value="Unassembled WGS sequence"/>
</dbReference>
<evidence type="ECO:0000313" key="2">
    <source>
        <dbReference type="Proteomes" id="UP000605986"/>
    </source>
</evidence>
<evidence type="ECO:0008006" key="3">
    <source>
        <dbReference type="Google" id="ProtNLM"/>
    </source>
</evidence>
<comment type="caution">
    <text evidence="1">The sequence shown here is derived from an EMBL/GenBank/DDBJ whole genome shotgun (WGS) entry which is preliminary data.</text>
</comment>
<evidence type="ECO:0000313" key="1">
    <source>
        <dbReference type="EMBL" id="KAF4451655.1"/>
    </source>
</evidence>
<keyword evidence="2" id="KW-1185">Reference proteome</keyword>
<sequence>MGCLTDLPDEILERISLLLSETGRRPLQNLRLVNKRFSEIIFPLLVRQWSNSQQEPPVERLALHLLRHPELRSQVRSLDFQYLRPFHEHNPALTGLRSENLALLAEAALQDVVLPSGHLMTLCEQIRQGCEDAIAVLILAWATRLSYLDITTPTFCPRFREEFMVLIFVREAVCRLNARDVEPAESLPLGEVRHVVLQHWYTEHKIDVRYATTFFQLPKIKTFTGYRLCDESSDEIIFSSLDESQAGRVPLSVVRNNYTLPSPLHKSTVEDIVFIESKVSAATLMALTSTCRKLRKLNLHLGYDLIEGDPPDRDEMAQILIRNAESLESLDLMMEPRDFIFDSHAIIPNGRPTLEEVYQKLSQITSLGISMIDLFEITSPGDYNIVLERLPKNIKYFKARCLSFINHWVSNDVFVEPYLEGFIELLEEAGPQGRFRNLKTLDLSEAFVDDSNMVDISRIKALAKSHNVKLLLDEGRGVRSRCSGVP</sequence>